<dbReference type="Proteomes" id="UP000634308">
    <property type="component" value="Unassembled WGS sequence"/>
</dbReference>
<dbReference type="PANTHER" id="PTHR42839:SF2">
    <property type="entry name" value="ISOCHORISMATE SYNTHASE ENTC"/>
    <property type="match status" value="1"/>
</dbReference>
<evidence type="ECO:0000256" key="2">
    <source>
        <dbReference type="ARBA" id="ARBA00005297"/>
    </source>
</evidence>
<dbReference type="Pfam" id="PF00425">
    <property type="entry name" value="Chorismate_bind"/>
    <property type="match status" value="1"/>
</dbReference>
<evidence type="ECO:0000256" key="5">
    <source>
        <dbReference type="ARBA" id="ARBA00041564"/>
    </source>
</evidence>
<keyword evidence="9" id="KW-1185">Reference proteome</keyword>
<sequence length="399" mass="41504">MTPLTAPPTPHTRPFAWHAPTGSFTAQPLPHTPPGLDSADLPALGRTLLRHAEQAGAARPGVVGAVPFRPGAAPHLRPVDLAAPVVTRPVPVRPVPTLPVATRTLPTLKRAVSVPDAAGFEALVAAAVQTLRAGTLDKVVLGRLLDLHLYAAPDPDAVLARLRAAHPAAYAFSLPLPDDATLIGASPELLLRRAGRDVHLRPMAGTRPRPADPAADPADDAARAHALLHSAKDRAEHALMVQAIADRLAPLCRTLSVPRTPELASTATLWHLATPIHAQLRDDSPGVLDLVPLIHPTPAVCGVPTGAAQAHLEAAEPFDRGWFGGAVGWADGYGDGEWAVTIRCAELRGTHARLFAGAGLVADSDPAGERQETAAKFGTVLAALGFAPADLPDALLEAL</sequence>
<feature type="compositionally biased region" description="Pro residues" evidence="6">
    <location>
        <begin position="1"/>
        <end position="11"/>
    </location>
</feature>
<name>A0ABQ2RQZ4_9DEIO</name>
<dbReference type="Gene3D" id="3.60.120.10">
    <property type="entry name" value="Anthranilate synthase"/>
    <property type="match status" value="1"/>
</dbReference>
<gene>
    <name evidence="8" type="ORF">GCM10008959_20940</name>
</gene>
<evidence type="ECO:0000256" key="6">
    <source>
        <dbReference type="SAM" id="MobiDB-lite"/>
    </source>
</evidence>
<organism evidence="8 9">
    <name type="scientific">Deinococcus seoulensis</name>
    <dbReference type="NCBI Taxonomy" id="1837379"/>
    <lineage>
        <taxon>Bacteria</taxon>
        <taxon>Thermotogati</taxon>
        <taxon>Deinococcota</taxon>
        <taxon>Deinococci</taxon>
        <taxon>Deinococcales</taxon>
        <taxon>Deinococcaceae</taxon>
        <taxon>Deinococcus</taxon>
    </lineage>
</organism>
<dbReference type="InterPro" id="IPR015890">
    <property type="entry name" value="Chorismate_C"/>
</dbReference>
<evidence type="ECO:0000256" key="1">
    <source>
        <dbReference type="ARBA" id="ARBA00000799"/>
    </source>
</evidence>
<evidence type="ECO:0000256" key="3">
    <source>
        <dbReference type="ARBA" id="ARBA00012824"/>
    </source>
</evidence>
<evidence type="ECO:0000313" key="8">
    <source>
        <dbReference type="EMBL" id="GGR58959.1"/>
    </source>
</evidence>
<dbReference type="NCBIfam" id="TIGR00543">
    <property type="entry name" value="isochor_syn"/>
    <property type="match status" value="1"/>
</dbReference>
<proteinExistence type="inferred from homology"/>
<feature type="region of interest" description="Disordered" evidence="6">
    <location>
        <begin position="1"/>
        <end position="41"/>
    </location>
</feature>
<dbReference type="EMBL" id="BMQM01000012">
    <property type="protein sequence ID" value="GGR58959.1"/>
    <property type="molecule type" value="Genomic_DNA"/>
</dbReference>
<comment type="catalytic activity">
    <reaction evidence="1">
        <text>chorismate = isochorismate</text>
        <dbReference type="Rhea" id="RHEA:18985"/>
        <dbReference type="ChEBI" id="CHEBI:29748"/>
        <dbReference type="ChEBI" id="CHEBI:29780"/>
        <dbReference type="EC" id="5.4.4.2"/>
    </reaction>
</comment>
<reference evidence="9" key="1">
    <citation type="journal article" date="2019" name="Int. J. Syst. Evol. Microbiol.">
        <title>The Global Catalogue of Microorganisms (GCM) 10K type strain sequencing project: providing services to taxonomists for standard genome sequencing and annotation.</title>
        <authorList>
            <consortium name="The Broad Institute Genomics Platform"/>
            <consortium name="The Broad Institute Genome Sequencing Center for Infectious Disease"/>
            <person name="Wu L."/>
            <person name="Ma J."/>
        </authorList>
    </citation>
    <scope>NUCLEOTIDE SEQUENCE [LARGE SCALE GENOMIC DNA]</scope>
    <source>
        <strain evidence="9">JCM 31404</strain>
    </source>
</reference>
<evidence type="ECO:0000313" key="9">
    <source>
        <dbReference type="Proteomes" id="UP000634308"/>
    </source>
</evidence>
<evidence type="ECO:0000256" key="4">
    <source>
        <dbReference type="ARBA" id="ARBA00023235"/>
    </source>
</evidence>
<keyword evidence="4" id="KW-0413">Isomerase</keyword>
<evidence type="ECO:0000259" key="7">
    <source>
        <dbReference type="Pfam" id="PF00425"/>
    </source>
</evidence>
<dbReference type="RefSeq" id="WP_189064929.1">
    <property type="nucleotide sequence ID" value="NZ_BMQM01000012.1"/>
</dbReference>
<dbReference type="InterPro" id="IPR004561">
    <property type="entry name" value="IsoChor_synthase"/>
</dbReference>
<comment type="caution">
    <text evidence="8">The sequence shown here is derived from an EMBL/GenBank/DDBJ whole genome shotgun (WGS) entry which is preliminary data.</text>
</comment>
<feature type="domain" description="Chorismate-utilising enzyme C-terminal" evidence="7">
    <location>
        <begin position="118"/>
        <end position="376"/>
    </location>
</feature>
<dbReference type="EC" id="5.4.4.2" evidence="3"/>
<dbReference type="PANTHER" id="PTHR42839">
    <property type="entry name" value="ISOCHORISMATE SYNTHASE ENTC"/>
    <property type="match status" value="1"/>
</dbReference>
<dbReference type="InterPro" id="IPR005801">
    <property type="entry name" value="ADC_synthase"/>
</dbReference>
<comment type="similarity">
    <text evidence="2">Belongs to the isochorismate synthase family.</text>
</comment>
<accession>A0ABQ2RQZ4</accession>
<dbReference type="SUPFAM" id="SSF56322">
    <property type="entry name" value="ADC synthase"/>
    <property type="match status" value="1"/>
</dbReference>
<protein>
    <recommendedName>
        <fullName evidence="3">isochorismate synthase</fullName>
        <ecNumber evidence="3">5.4.4.2</ecNumber>
    </recommendedName>
    <alternativeName>
        <fullName evidence="5">Isochorismate mutase</fullName>
    </alternativeName>
</protein>